<protein>
    <submittedName>
        <fullName evidence="1">Uncharacterized protein</fullName>
    </submittedName>
</protein>
<evidence type="ECO:0000313" key="1">
    <source>
        <dbReference type="EMBL" id="KHN86916.1"/>
    </source>
</evidence>
<dbReference type="AlphaFoldDB" id="A0A0B2VTP2"/>
<proteinExistence type="predicted"/>
<reference evidence="1 2" key="1">
    <citation type="submission" date="2014-11" db="EMBL/GenBank/DDBJ databases">
        <title>Genetic blueprint of the zoonotic pathogen Toxocara canis.</title>
        <authorList>
            <person name="Zhu X.-Q."/>
            <person name="Korhonen P.K."/>
            <person name="Cai H."/>
            <person name="Young N.D."/>
            <person name="Nejsum P."/>
            <person name="von Samson-Himmelstjerna G."/>
            <person name="Boag P.R."/>
            <person name="Tan P."/>
            <person name="Li Q."/>
            <person name="Min J."/>
            <person name="Yang Y."/>
            <person name="Wang X."/>
            <person name="Fang X."/>
            <person name="Hall R.S."/>
            <person name="Hofmann A."/>
            <person name="Sternberg P.W."/>
            <person name="Jex A.R."/>
            <person name="Gasser R.B."/>
        </authorList>
    </citation>
    <scope>NUCLEOTIDE SEQUENCE [LARGE SCALE GENOMIC DNA]</scope>
    <source>
        <strain evidence="1">PN_DK_2014</strain>
    </source>
</reference>
<gene>
    <name evidence="1" type="ORF">Tcan_01031</name>
</gene>
<dbReference type="EMBL" id="JPKZ01000509">
    <property type="protein sequence ID" value="KHN86916.1"/>
    <property type="molecule type" value="Genomic_DNA"/>
</dbReference>
<name>A0A0B2VTP2_TOXCA</name>
<accession>A0A0B2VTP2</accession>
<sequence length="104" mass="11958">AKIFIVKPFTAYPVSAAYEGRFRPFHCPPNKAFEKTKTSHVYKFGHRKANNPQYQDVLGGQRKILRLIAILASCRMWKREVTGFSRVAGRNFYSSKPCTHILNP</sequence>
<comment type="caution">
    <text evidence="1">The sequence shown here is derived from an EMBL/GenBank/DDBJ whole genome shotgun (WGS) entry which is preliminary data.</text>
</comment>
<keyword evidence="2" id="KW-1185">Reference proteome</keyword>
<evidence type="ECO:0000313" key="2">
    <source>
        <dbReference type="Proteomes" id="UP000031036"/>
    </source>
</evidence>
<feature type="non-terminal residue" evidence="1">
    <location>
        <position position="1"/>
    </location>
</feature>
<dbReference type="Proteomes" id="UP000031036">
    <property type="component" value="Unassembled WGS sequence"/>
</dbReference>
<organism evidence="1 2">
    <name type="scientific">Toxocara canis</name>
    <name type="common">Canine roundworm</name>
    <dbReference type="NCBI Taxonomy" id="6265"/>
    <lineage>
        <taxon>Eukaryota</taxon>
        <taxon>Metazoa</taxon>
        <taxon>Ecdysozoa</taxon>
        <taxon>Nematoda</taxon>
        <taxon>Chromadorea</taxon>
        <taxon>Rhabditida</taxon>
        <taxon>Spirurina</taxon>
        <taxon>Ascaridomorpha</taxon>
        <taxon>Ascaridoidea</taxon>
        <taxon>Toxocaridae</taxon>
        <taxon>Toxocara</taxon>
    </lineage>
</organism>
<feature type="non-terminal residue" evidence="1">
    <location>
        <position position="104"/>
    </location>
</feature>